<dbReference type="SMART" id="SM00942">
    <property type="entry name" value="PriCT_1"/>
    <property type="match status" value="1"/>
</dbReference>
<protein>
    <recommendedName>
        <fullName evidence="6">DNA primase</fullName>
    </recommendedName>
</protein>
<feature type="domain" description="DNA primase/polymerase bifunctional N-terminal" evidence="3">
    <location>
        <begin position="6"/>
        <end position="168"/>
    </location>
</feature>
<accession>A0A7K3M1U3</accession>
<dbReference type="AlphaFoldDB" id="A0A7K3M1U3"/>
<reference evidence="4 5" key="1">
    <citation type="submission" date="2019-11" db="EMBL/GenBank/DDBJ databases">
        <authorList>
            <person name="Li X.-J."/>
            <person name="Feng X.-M."/>
        </authorList>
    </citation>
    <scope>NUCLEOTIDE SEQUENCE [LARGE SCALE GENOMIC DNA]</scope>
    <source>
        <strain evidence="4 5">XMNu-373</strain>
    </source>
</reference>
<feature type="region of interest" description="Disordered" evidence="1">
    <location>
        <begin position="265"/>
        <end position="289"/>
    </location>
</feature>
<evidence type="ECO:0000259" key="2">
    <source>
        <dbReference type="SMART" id="SM00942"/>
    </source>
</evidence>
<dbReference type="SMART" id="SM00943">
    <property type="entry name" value="Prim-Pol"/>
    <property type="match status" value="1"/>
</dbReference>
<evidence type="ECO:0000313" key="4">
    <source>
        <dbReference type="EMBL" id="NDL57007.1"/>
    </source>
</evidence>
<dbReference type="EMBL" id="WLZY01000002">
    <property type="protein sequence ID" value="NDL57007.1"/>
    <property type="molecule type" value="Genomic_DNA"/>
</dbReference>
<evidence type="ECO:0008006" key="6">
    <source>
        <dbReference type="Google" id="ProtNLM"/>
    </source>
</evidence>
<comment type="caution">
    <text evidence="4">The sequence shown here is derived from an EMBL/GenBank/DDBJ whole genome shotgun (WGS) entry which is preliminary data.</text>
</comment>
<evidence type="ECO:0000256" key="1">
    <source>
        <dbReference type="SAM" id="MobiDB-lite"/>
    </source>
</evidence>
<sequence length="289" mass="31702">MMLEAALRCASSGLPVFPCVPGAKRPLIQRGFYAATTALDEILDWWTRWPEANLAMPTGRHGGRVTFDVVDIDVHSGGNGYPQMKKLGDAGLLDGWTHMVRTPSGGVHIYYPGTTQRNGTLPGAHVDFRSTGGYVLLPPSSISVRGHLSPYVTVATSSQPSAPVNWEAIREHVMEIGPGRRPAARTPISNMENASPERVVATLARYVAQTPEGNRNDVLYWASCRAAERGVRDARPLLEAALRAGLEQREAARTIYSAYRRIAADGPVHEYPSPHQSRREDGRREYPQP</sequence>
<gene>
    <name evidence="4" type="ORF">F7O44_07980</name>
</gene>
<dbReference type="CDD" id="cd04859">
    <property type="entry name" value="Prim_Pol"/>
    <property type="match status" value="1"/>
</dbReference>
<feature type="domain" description="Primase C-terminal 1" evidence="2">
    <location>
        <begin position="205"/>
        <end position="264"/>
    </location>
</feature>
<dbReference type="RefSeq" id="WP_162449696.1">
    <property type="nucleotide sequence ID" value="NZ_WLZY01000002.1"/>
</dbReference>
<dbReference type="InterPro" id="IPR015330">
    <property type="entry name" value="DNA_primase/pol_bifunc_N"/>
</dbReference>
<dbReference type="Pfam" id="PF09250">
    <property type="entry name" value="Prim-Pol"/>
    <property type="match status" value="1"/>
</dbReference>
<keyword evidence="5" id="KW-1185">Reference proteome</keyword>
<dbReference type="Proteomes" id="UP000460435">
    <property type="component" value="Unassembled WGS sequence"/>
</dbReference>
<evidence type="ECO:0000313" key="5">
    <source>
        <dbReference type="Proteomes" id="UP000460435"/>
    </source>
</evidence>
<dbReference type="SUPFAM" id="SSF56747">
    <property type="entry name" value="Prim-pol domain"/>
    <property type="match status" value="1"/>
</dbReference>
<dbReference type="InterPro" id="IPR014820">
    <property type="entry name" value="PriCT_1"/>
</dbReference>
<proteinExistence type="predicted"/>
<feature type="compositionally biased region" description="Basic and acidic residues" evidence="1">
    <location>
        <begin position="277"/>
        <end position="289"/>
    </location>
</feature>
<evidence type="ECO:0000259" key="3">
    <source>
        <dbReference type="SMART" id="SM00943"/>
    </source>
</evidence>
<name>A0A7K3M1U3_9ACTN</name>
<organism evidence="4 5">
    <name type="scientific">Phytoactinopolyspora mesophila</name>
    <dbReference type="NCBI Taxonomy" id="2650750"/>
    <lineage>
        <taxon>Bacteria</taxon>
        <taxon>Bacillati</taxon>
        <taxon>Actinomycetota</taxon>
        <taxon>Actinomycetes</taxon>
        <taxon>Jiangellales</taxon>
        <taxon>Jiangellaceae</taxon>
        <taxon>Phytoactinopolyspora</taxon>
    </lineage>
</organism>